<organism evidence="1">
    <name type="scientific">Talaromyces marneffei PM1</name>
    <dbReference type="NCBI Taxonomy" id="1077442"/>
    <lineage>
        <taxon>Eukaryota</taxon>
        <taxon>Fungi</taxon>
        <taxon>Dikarya</taxon>
        <taxon>Ascomycota</taxon>
        <taxon>Pezizomycotina</taxon>
        <taxon>Eurotiomycetes</taxon>
        <taxon>Eurotiomycetidae</taxon>
        <taxon>Eurotiales</taxon>
        <taxon>Trichocomaceae</taxon>
        <taxon>Talaromyces</taxon>
        <taxon>Talaromyces sect. Talaromyces</taxon>
    </lineage>
</organism>
<dbReference type="AlphaFoldDB" id="A0A093V2V5"/>
<accession>A0A093V2V5</accession>
<name>A0A093V2V5_TALMA</name>
<evidence type="ECO:0000313" key="1">
    <source>
        <dbReference type="EMBL" id="KFX46877.1"/>
    </source>
</evidence>
<protein>
    <submittedName>
        <fullName evidence="1">Uncharacterized protein</fullName>
    </submittedName>
</protein>
<dbReference type="EMBL" id="JPOX01000017">
    <property type="protein sequence ID" value="KFX46877.1"/>
    <property type="molecule type" value="Genomic_DNA"/>
</dbReference>
<proteinExistence type="predicted"/>
<comment type="caution">
    <text evidence="1">The sequence shown here is derived from an EMBL/GenBank/DDBJ whole genome shotgun (WGS) entry which is preliminary data.</text>
</comment>
<reference key="1">
    <citation type="journal article" date="2014" name="PLoS Genet.">
        <title>Signature Gene Expression Reveals Novel Clues to the Molecular Mechanisms of Dimorphic Transition in Penicillium marneffei.</title>
        <authorList>
            <person name="Yang E."/>
            <person name="Wang G."/>
            <person name="Cai J."/>
            <person name="Woo P.C."/>
            <person name="Lau S.K."/>
            <person name="Yuen K.-Y."/>
            <person name="Chow W.-N."/>
            <person name="Lin X."/>
        </authorList>
    </citation>
    <scope>NUCLEOTIDE SEQUENCE [LARGE SCALE GENOMIC DNA]</scope>
    <source>
        <strain>PM1</strain>
    </source>
</reference>
<sequence length="271" mass="30083">MSHSSIAPEAHEIVVLGALSQVPDLVNEVDDATTTSNFGVLQGAVDLFEAASGAILANAASSELFQGLSSIQPQPTVIGQVVGRAHDISKDFPPVCLKWWANVFQILPTDDSPFNKLAQSGLFVTIAMMDLPQISWLRSTREPTRIEKGITCRFHELHDNIMNMAMETFHQLDEMSRNALEPVLQGIVLTASASTVDYKDLKMVLAEKYEYKSQTDSIVSSIRMICFTIGEAFYDVQEGKNSSSRWVQCEHTSYGQYFMIILEFEIGYKSS</sequence>
<gene>
    <name evidence="1" type="ORF">GQ26_0171310</name>
</gene>
<dbReference type="HOGENOM" id="CLU_858183_0_0_1"/>
<reference evidence="1" key="2">
    <citation type="journal article" date="2014" name="PLoS Genet.">
        <title>Signature gene expression reveals novel clues to the molecular mechanisms of dimorphic transition in Penicillium marneffei.</title>
        <authorList>
            <person name="Yang E."/>
            <person name="Wang G."/>
            <person name="Cai J."/>
            <person name="Woo P.C."/>
            <person name="Lau S.K."/>
            <person name="Yuen K.-Y."/>
            <person name="Chow W.-N."/>
            <person name="Lin X."/>
        </authorList>
    </citation>
    <scope>NUCLEOTIDE SEQUENCE</scope>
    <source>
        <strain evidence="1">PM1</strain>
    </source>
</reference>